<evidence type="ECO:0000256" key="4">
    <source>
        <dbReference type="ARBA" id="ARBA00023125"/>
    </source>
</evidence>
<keyword evidence="4" id="KW-0238">DNA-binding</keyword>
<dbReference type="Gene3D" id="3.30.730.10">
    <property type="entry name" value="AP2/ERF domain"/>
    <property type="match status" value="1"/>
</dbReference>
<feature type="region of interest" description="Disordered" evidence="7">
    <location>
        <begin position="101"/>
        <end position="126"/>
    </location>
</feature>
<proteinExistence type="predicted"/>
<name>A0A438F4M1_VITVI</name>
<dbReference type="CDD" id="cd00018">
    <property type="entry name" value="AP2"/>
    <property type="match status" value="1"/>
</dbReference>
<evidence type="ECO:0000313" key="10">
    <source>
        <dbReference type="Proteomes" id="UP000288805"/>
    </source>
</evidence>
<reference evidence="9 10" key="1">
    <citation type="journal article" date="2018" name="PLoS Genet.">
        <title>Population sequencing reveals clonal diversity and ancestral inbreeding in the grapevine cultivar Chardonnay.</title>
        <authorList>
            <person name="Roach M.J."/>
            <person name="Johnson D.L."/>
            <person name="Bohlmann J."/>
            <person name="van Vuuren H.J."/>
            <person name="Jones S.J."/>
            <person name="Pretorius I.S."/>
            <person name="Schmidt S.A."/>
            <person name="Borneman A.R."/>
        </authorList>
    </citation>
    <scope>NUCLEOTIDE SEQUENCE [LARGE SCALE GENOMIC DNA]</scope>
    <source>
        <strain evidence="10">cv. Chardonnay</strain>
        <tissue evidence="9">Leaf</tissue>
    </source>
</reference>
<evidence type="ECO:0000256" key="3">
    <source>
        <dbReference type="ARBA" id="ARBA00023015"/>
    </source>
</evidence>
<dbReference type="PROSITE" id="PS51032">
    <property type="entry name" value="AP2_ERF"/>
    <property type="match status" value="1"/>
</dbReference>
<evidence type="ECO:0000256" key="1">
    <source>
        <dbReference type="ARBA" id="ARBA00004123"/>
    </source>
</evidence>
<dbReference type="Proteomes" id="UP000288805">
    <property type="component" value="Unassembled WGS sequence"/>
</dbReference>
<evidence type="ECO:0000256" key="5">
    <source>
        <dbReference type="ARBA" id="ARBA00023163"/>
    </source>
</evidence>
<evidence type="ECO:0000259" key="8">
    <source>
        <dbReference type="PROSITE" id="PS51032"/>
    </source>
</evidence>
<sequence length="170" mass="18320">MAVEPLNRRSQPSGSGGAVIKEVHFRGVRKRPWGRFAAEIRDPWKKTRKWLGTFDTAEEAARAYDNAARSLRGPKAKTNFGDGGLSFASAEAPVAGASELFGKGGEEDEAGEGEEAVPLRPEPPGAALLSVVPRRETRRRLALALNSASSPKLDGEVSLCLFTFLPSVFR</sequence>
<dbReference type="SMART" id="SM00380">
    <property type="entry name" value="AP2"/>
    <property type="match status" value="1"/>
</dbReference>
<keyword evidence="3" id="KW-0805">Transcription regulation</keyword>
<dbReference type="InterPro" id="IPR016177">
    <property type="entry name" value="DNA-bd_dom_sf"/>
</dbReference>
<accession>A0A438F4M1</accession>
<protein>
    <submittedName>
        <fullName evidence="9">Ethylene-responsive transcription factor 9</fullName>
    </submittedName>
</protein>
<dbReference type="AlphaFoldDB" id="A0A438F4M1"/>
<evidence type="ECO:0000256" key="6">
    <source>
        <dbReference type="ARBA" id="ARBA00023242"/>
    </source>
</evidence>
<dbReference type="GO" id="GO:0005634">
    <property type="term" value="C:nucleus"/>
    <property type="evidence" value="ECO:0007669"/>
    <property type="project" value="UniProtKB-SubCell"/>
</dbReference>
<feature type="compositionally biased region" description="Acidic residues" evidence="7">
    <location>
        <begin position="106"/>
        <end position="115"/>
    </location>
</feature>
<dbReference type="PANTHER" id="PTHR31677">
    <property type="entry name" value="AP2 DOMAIN CLASS TRANSCRIPTION FACTOR"/>
    <property type="match status" value="1"/>
</dbReference>
<dbReference type="GO" id="GO:0003700">
    <property type="term" value="F:DNA-binding transcription factor activity"/>
    <property type="evidence" value="ECO:0007669"/>
    <property type="project" value="InterPro"/>
</dbReference>
<dbReference type="InterPro" id="IPR036955">
    <property type="entry name" value="AP2/ERF_dom_sf"/>
</dbReference>
<gene>
    <name evidence="9" type="primary">ERF9</name>
    <name evidence="9" type="ORF">CK203_096329</name>
</gene>
<comment type="subcellular location">
    <subcellularLocation>
        <location evidence="1">Nucleus</location>
    </subcellularLocation>
</comment>
<keyword evidence="5" id="KW-0804">Transcription</keyword>
<dbReference type="FunFam" id="3.30.730.10:FF:000001">
    <property type="entry name" value="Ethylene-responsive transcription factor 2"/>
    <property type="match status" value="1"/>
</dbReference>
<evidence type="ECO:0000313" key="9">
    <source>
        <dbReference type="EMBL" id="RVW54970.1"/>
    </source>
</evidence>
<keyword evidence="6" id="KW-0539">Nucleus</keyword>
<dbReference type="SUPFAM" id="SSF54171">
    <property type="entry name" value="DNA-binding domain"/>
    <property type="match status" value="1"/>
</dbReference>
<organism evidence="9 10">
    <name type="scientific">Vitis vinifera</name>
    <name type="common">Grape</name>
    <dbReference type="NCBI Taxonomy" id="29760"/>
    <lineage>
        <taxon>Eukaryota</taxon>
        <taxon>Viridiplantae</taxon>
        <taxon>Streptophyta</taxon>
        <taxon>Embryophyta</taxon>
        <taxon>Tracheophyta</taxon>
        <taxon>Spermatophyta</taxon>
        <taxon>Magnoliopsida</taxon>
        <taxon>eudicotyledons</taxon>
        <taxon>Gunneridae</taxon>
        <taxon>Pentapetalae</taxon>
        <taxon>rosids</taxon>
        <taxon>Vitales</taxon>
        <taxon>Vitaceae</taxon>
        <taxon>Viteae</taxon>
        <taxon>Vitis</taxon>
    </lineage>
</organism>
<evidence type="ECO:0000256" key="2">
    <source>
        <dbReference type="ARBA" id="ARBA00022745"/>
    </source>
</evidence>
<dbReference type="GO" id="GO:0009873">
    <property type="term" value="P:ethylene-activated signaling pathway"/>
    <property type="evidence" value="ECO:0007669"/>
    <property type="project" value="UniProtKB-KW"/>
</dbReference>
<comment type="caution">
    <text evidence="9">The sequence shown here is derived from an EMBL/GenBank/DDBJ whole genome shotgun (WGS) entry which is preliminary data.</text>
</comment>
<dbReference type="PANTHER" id="PTHR31677:SF157">
    <property type="entry name" value="AP2_ERF DOMAIN-CONTAINING PROTEIN"/>
    <property type="match status" value="1"/>
</dbReference>
<feature type="domain" description="AP2/ERF" evidence="8">
    <location>
        <begin position="24"/>
        <end position="81"/>
    </location>
</feature>
<dbReference type="Pfam" id="PF00847">
    <property type="entry name" value="AP2"/>
    <property type="match status" value="1"/>
</dbReference>
<keyword evidence="2" id="KW-0936">Ethylene signaling pathway</keyword>
<dbReference type="GO" id="GO:0003677">
    <property type="term" value="F:DNA binding"/>
    <property type="evidence" value="ECO:0007669"/>
    <property type="project" value="UniProtKB-KW"/>
</dbReference>
<dbReference type="PRINTS" id="PR00367">
    <property type="entry name" value="ETHRSPELEMNT"/>
</dbReference>
<dbReference type="InterPro" id="IPR001471">
    <property type="entry name" value="AP2/ERF_dom"/>
</dbReference>
<evidence type="ECO:0000256" key="7">
    <source>
        <dbReference type="SAM" id="MobiDB-lite"/>
    </source>
</evidence>
<dbReference type="EMBL" id="QGNW01001123">
    <property type="protein sequence ID" value="RVW54970.1"/>
    <property type="molecule type" value="Genomic_DNA"/>
</dbReference>